<feature type="transmembrane region" description="Helical" evidence="6">
    <location>
        <begin position="207"/>
        <end position="228"/>
    </location>
</feature>
<dbReference type="InterPro" id="IPR004853">
    <property type="entry name" value="Sugar_P_trans_dom"/>
</dbReference>
<feature type="transmembrane region" description="Helical" evidence="6">
    <location>
        <begin position="234"/>
        <end position="253"/>
    </location>
</feature>
<evidence type="ECO:0000256" key="4">
    <source>
        <dbReference type="ARBA" id="ARBA00023136"/>
    </source>
</evidence>
<sequence>MSLHSHVRDDERLSSDSIGSSDSAHLLSAKDLRLAPHDDYSNPATTTADWDSPSVDGDNGDSYRTSTTDEPFRWRKLPSRVRRVYASVLRSPTSPGEASFAREWWRNAAKASFFIASWYTFSLSLSFYNTWLFHEGKHNFPFPLFTTMIHTVIQFLLSGVCVLFIWPSMRPKRHPALRDYFTKVFPCGIATGMDIGLSNSSLKVITLSFYTMVKSAAPVFVLLFAFLFGLERPTWSLTSIIAIICFGVLLMVMNEAEFNLVGYIEVQTATVLSGLRWALTQMLLERESMGMNNPLAATVFLAPLMALSLLIACSAVEGLPTVFRSEFFDTFGESMRIIAIMGAGGVLAFFMVVSEFMLISQTSIVTFSVAGIFKEIITLVGARHVYGDAFPPNKIAGLIISLGGIAGYNYVRINQMRKRHRRTAQHRGVSGEQDDAGEEGAYEGSRAARRGLLYGFHPVNAIGGADVDNNSDIDLRGYEDVDLSDDSLPL</sequence>
<dbReference type="InterPro" id="IPR050186">
    <property type="entry name" value="TPT_transporter"/>
</dbReference>
<comment type="caution">
    <text evidence="8">The sequence shown here is derived from an EMBL/GenBank/DDBJ whole genome shotgun (WGS) entry which is preliminary data.</text>
</comment>
<keyword evidence="4 6" id="KW-0472">Membrane</keyword>
<gene>
    <name evidence="8" type="primary">CAS42</name>
    <name evidence="8" type="ORF">HDU87_006393</name>
</gene>
<feature type="transmembrane region" description="Helical" evidence="6">
    <location>
        <begin position="144"/>
        <end position="166"/>
    </location>
</feature>
<evidence type="ECO:0000259" key="7">
    <source>
        <dbReference type="Pfam" id="PF03151"/>
    </source>
</evidence>
<keyword evidence="9" id="KW-1185">Reference proteome</keyword>
<name>A0AAD5TGM7_9FUNG</name>
<evidence type="ECO:0000256" key="3">
    <source>
        <dbReference type="ARBA" id="ARBA00022989"/>
    </source>
</evidence>
<comment type="subcellular location">
    <subcellularLocation>
        <location evidence="1">Membrane</location>
        <topology evidence="1">Multi-pass membrane protein</topology>
    </subcellularLocation>
</comment>
<dbReference type="AlphaFoldDB" id="A0AAD5TGM7"/>
<evidence type="ECO:0000313" key="8">
    <source>
        <dbReference type="EMBL" id="KAJ3175158.1"/>
    </source>
</evidence>
<feature type="transmembrane region" description="Helical" evidence="6">
    <location>
        <begin position="337"/>
        <end position="359"/>
    </location>
</feature>
<feature type="region of interest" description="Disordered" evidence="5">
    <location>
        <begin position="421"/>
        <end position="441"/>
    </location>
</feature>
<proteinExistence type="predicted"/>
<dbReference type="SUPFAM" id="SSF103481">
    <property type="entry name" value="Multidrug resistance efflux transporter EmrE"/>
    <property type="match status" value="1"/>
</dbReference>
<keyword evidence="3 6" id="KW-1133">Transmembrane helix</keyword>
<accession>A0AAD5TGM7</accession>
<evidence type="ECO:0000256" key="1">
    <source>
        <dbReference type="ARBA" id="ARBA00004141"/>
    </source>
</evidence>
<feature type="region of interest" description="Disordered" evidence="5">
    <location>
        <begin position="1"/>
        <end position="22"/>
    </location>
</feature>
<evidence type="ECO:0000256" key="2">
    <source>
        <dbReference type="ARBA" id="ARBA00022692"/>
    </source>
</evidence>
<reference evidence="8" key="1">
    <citation type="submission" date="2020-05" db="EMBL/GenBank/DDBJ databases">
        <title>Phylogenomic resolution of chytrid fungi.</title>
        <authorList>
            <person name="Stajich J.E."/>
            <person name="Amses K."/>
            <person name="Simmons R."/>
            <person name="Seto K."/>
            <person name="Myers J."/>
            <person name="Bonds A."/>
            <person name="Quandt C.A."/>
            <person name="Barry K."/>
            <person name="Liu P."/>
            <person name="Grigoriev I."/>
            <person name="Longcore J.E."/>
            <person name="James T.Y."/>
        </authorList>
    </citation>
    <scope>NUCLEOTIDE SEQUENCE</scope>
    <source>
        <strain evidence="8">JEL0379</strain>
    </source>
</reference>
<organism evidence="8 9">
    <name type="scientific">Geranomyces variabilis</name>
    <dbReference type="NCBI Taxonomy" id="109894"/>
    <lineage>
        <taxon>Eukaryota</taxon>
        <taxon>Fungi</taxon>
        <taxon>Fungi incertae sedis</taxon>
        <taxon>Chytridiomycota</taxon>
        <taxon>Chytridiomycota incertae sedis</taxon>
        <taxon>Chytridiomycetes</taxon>
        <taxon>Spizellomycetales</taxon>
        <taxon>Powellomycetaceae</taxon>
        <taxon>Geranomyces</taxon>
    </lineage>
</organism>
<evidence type="ECO:0000256" key="5">
    <source>
        <dbReference type="SAM" id="MobiDB-lite"/>
    </source>
</evidence>
<evidence type="ECO:0000313" key="9">
    <source>
        <dbReference type="Proteomes" id="UP001212152"/>
    </source>
</evidence>
<feature type="compositionally biased region" description="Basic and acidic residues" evidence="5">
    <location>
        <begin position="1"/>
        <end position="14"/>
    </location>
</feature>
<dbReference type="EMBL" id="JADGJQ010000055">
    <property type="protein sequence ID" value="KAJ3175158.1"/>
    <property type="molecule type" value="Genomic_DNA"/>
</dbReference>
<dbReference type="Proteomes" id="UP001212152">
    <property type="component" value="Unassembled WGS sequence"/>
</dbReference>
<evidence type="ECO:0000256" key="6">
    <source>
        <dbReference type="SAM" id="Phobius"/>
    </source>
</evidence>
<dbReference type="Pfam" id="PF03151">
    <property type="entry name" value="TPT"/>
    <property type="match status" value="1"/>
</dbReference>
<feature type="transmembrane region" description="Helical" evidence="6">
    <location>
        <begin position="395"/>
        <end position="411"/>
    </location>
</feature>
<dbReference type="InterPro" id="IPR037185">
    <property type="entry name" value="EmrE-like"/>
</dbReference>
<feature type="compositionally biased region" description="Acidic residues" evidence="5">
    <location>
        <begin position="432"/>
        <end position="441"/>
    </location>
</feature>
<keyword evidence="2 6" id="KW-0812">Transmembrane</keyword>
<dbReference type="PANTHER" id="PTHR11132">
    <property type="entry name" value="SOLUTE CARRIER FAMILY 35"/>
    <property type="match status" value="1"/>
</dbReference>
<dbReference type="GO" id="GO:0016020">
    <property type="term" value="C:membrane"/>
    <property type="evidence" value="ECO:0007669"/>
    <property type="project" value="UniProtKB-SubCell"/>
</dbReference>
<feature type="transmembrane region" description="Helical" evidence="6">
    <location>
        <begin position="111"/>
        <end position="132"/>
    </location>
</feature>
<protein>
    <submittedName>
        <fullName evidence="8">Triose-phosphate Transporter</fullName>
    </submittedName>
</protein>
<feature type="region of interest" description="Disordered" evidence="5">
    <location>
        <begin position="35"/>
        <end position="68"/>
    </location>
</feature>
<feature type="domain" description="Sugar phosphate transporter" evidence="7">
    <location>
        <begin position="111"/>
        <end position="409"/>
    </location>
</feature>
<feature type="transmembrane region" description="Helical" evidence="6">
    <location>
        <begin position="260"/>
        <end position="279"/>
    </location>
</feature>
<feature type="transmembrane region" description="Helical" evidence="6">
    <location>
        <begin position="295"/>
        <end position="316"/>
    </location>
</feature>